<dbReference type="PANTHER" id="PTHR33672">
    <property type="entry name" value="YCF3-INTERACTING PROTEIN 1, CHLOROPLASTIC"/>
    <property type="match status" value="1"/>
</dbReference>
<dbReference type="InterPro" id="IPR040340">
    <property type="entry name" value="CEST/Y3IP1"/>
</dbReference>
<protein>
    <recommendedName>
        <fullName evidence="4">Ycf3-interacting protein 1, chloroplastic</fullName>
    </recommendedName>
</protein>
<comment type="caution">
    <text evidence="2">The sequence shown here is derived from an EMBL/GenBank/DDBJ whole genome shotgun (WGS) entry which is preliminary data.</text>
</comment>
<sequence>MSLRFPPFAFEAPPFALYPIPSASPSSLLGSSPIPFSARAPPLHFRRRNFSTILASIGKEGTELRFPGSVGADLEVDDKEAPSVSGDLAEDASPEELEYIRQINRVLELLKKNRDMLFDEVKLTIMIEDPRDVERKRMLGIEDADEVTRDDLASALEDVHEGRIPKNRVALRLLAEEIINWPNLEVEAPKSKRTRSLYAKATDTGVDPREAAKRLNVDWDKAADIEAVDEDDDIEVPSVVGYSALYLVTALPLIIGVSVVLVLFYNSLQ</sequence>
<evidence type="ECO:0008006" key="4">
    <source>
        <dbReference type="Google" id="ProtNLM"/>
    </source>
</evidence>
<gene>
    <name evidence="2" type="ORF">KSP39_PZI021488</name>
</gene>
<organism evidence="2 3">
    <name type="scientific">Platanthera zijinensis</name>
    <dbReference type="NCBI Taxonomy" id="2320716"/>
    <lineage>
        <taxon>Eukaryota</taxon>
        <taxon>Viridiplantae</taxon>
        <taxon>Streptophyta</taxon>
        <taxon>Embryophyta</taxon>
        <taxon>Tracheophyta</taxon>
        <taxon>Spermatophyta</taxon>
        <taxon>Magnoliopsida</taxon>
        <taxon>Liliopsida</taxon>
        <taxon>Asparagales</taxon>
        <taxon>Orchidaceae</taxon>
        <taxon>Orchidoideae</taxon>
        <taxon>Orchideae</taxon>
        <taxon>Orchidinae</taxon>
        <taxon>Platanthera</taxon>
    </lineage>
</organism>
<keyword evidence="1" id="KW-0812">Transmembrane</keyword>
<reference evidence="2 3" key="1">
    <citation type="journal article" date="2022" name="Nat. Plants">
        <title>Genomes of leafy and leafless Platanthera orchids illuminate the evolution of mycoheterotrophy.</title>
        <authorList>
            <person name="Li M.H."/>
            <person name="Liu K.W."/>
            <person name="Li Z."/>
            <person name="Lu H.C."/>
            <person name="Ye Q.L."/>
            <person name="Zhang D."/>
            <person name="Wang J.Y."/>
            <person name="Li Y.F."/>
            <person name="Zhong Z.M."/>
            <person name="Liu X."/>
            <person name="Yu X."/>
            <person name="Liu D.K."/>
            <person name="Tu X.D."/>
            <person name="Liu B."/>
            <person name="Hao Y."/>
            <person name="Liao X.Y."/>
            <person name="Jiang Y.T."/>
            <person name="Sun W.H."/>
            <person name="Chen J."/>
            <person name="Chen Y.Q."/>
            <person name="Ai Y."/>
            <person name="Zhai J.W."/>
            <person name="Wu S.S."/>
            <person name="Zhou Z."/>
            <person name="Hsiao Y.Y."/>
            <person name="Wu W.L."/>
            <person name="Chen Y.Y."/>
            <person name="Lin Y.F."/>
            <person name="Hsu J.L."/>
            <person name="Li C.Y."/>
            <person name="Wang Z.W."/>
            <person name="Zhao X."/>
            <person name="Zhong W.Y."/>
            <person name="Ma X.K."/>
            <person name="Ma L."/>
            <person name="Huang J."/>
            <person name="Chen G.Z."/>
            <person name="Huang M.Z."/>
            <person name="Huang L."/>
            <person name="Peng D.H."/>
            <person name="Luo Y.B."/>
            <person name="Zou S.Q."/>
            <person name="Chen S.P."/>
            <person name="Lan S."/>
            <person name="Tsai W.C."/>
            <person name="Van de Peer Y."/>
            <person name="Liu Z.J."/>
        </authorList>
    </citation>
    <scope>NUCLEOTIDE SEQUENCE [LARGE SCALE GENOMIC DNA]</scope>
    <source>
        <strain evidence="2">Lor287</strain>
    </source>
</reference>
<dbReference type="GO" id="GO:0048564">
    <property type="term" value="P:photosystem I assembly"/>
    <property type="evidence" value="ECO:0007669"/>
    <property type="project" value="InterPro"/>
</dbReference>
<accession>A0AAP0AXT2</accession>
<dbReference type="GO" id="GO:0080183">
    <property type="term" value="P:response to photooxidative stress"/>
    <property type="evidence" value="ECO:0007669"/>
    <property type="project" value="InterPro"/>
</dbReference>
<evidence type="ECO:0000256" key="1">
    <source>
        <dbReference type="SAM" id="Phobius"/>
    </source>
</evidence>
<dbReference type="GO" id="GO:0009535">
    <property type="term" value="C:chloroplast thylakoid membrane"/>
    <property type="evidence" value="ECO:0007669"/>
    <property type="project" value="InterPro"/>
</dbReference>
<dbReference type="EMBL" id="JBBWWQ010000019">
    <property type="protein sequence ID" value="KAK8918851.1"/>
    <property type="molecule type" value="Genomic_DNA"/>
</dbReference>
<evidence type="ECO:0000313" key="3">
    <source>
        <dbReference type="Proteomes" id="UP001418222"/>
    </source>
</evidence>
<feature type="transmembrane region" description="Helical" evidence="1">
    <location>
        <begin position="244"/>
        <end position="265"/>
    </location>
</feature>
<proteinExistence type="predicted"/>
<keyword evidence="1" id="KW-1133">Transmembrane helix</keyword>
<dbReference type="AlphaFoldDB" id="A0AAP0AXT2"/>
<keyword evidence="1" id="KW-0472">Membrane</keyword>
<keyword evidence="3" id="KW-1185">Reference proteome</keyword>
<evidence type="ECO:0000313" key="2">
    <source>
        <dbReference type="EMBL" id="KAK8918851.1"/>
    </source>
</evidence>
<dbReference type="Proteomes" id="UP001418222">
    <property type="component" value="Unassembled WGS sequence"/>
</dbReference>
<name>A0AAP0AXT2_9ASPA</name>
<dbReference type="PANTHER" id="PTHR33672:SF3">
    <property type="entry name" value="YCF3-INTERACTING PROTEIN 1, CHLOROPLASTIC"/>
    <property type="match status" value="1"/>
</dbReference>